<organism evidence="3 4">
    <name type="scientific">Cymbomonas tetramitiformis</name>
    <dbReference type="NCBI Taxonomy" id="36881"/>
    <lineage>
        <taxon>Eukaryota</taxon>
        <taxon>Viridiplantae</taxon>
        <taxon>Chlorophyta</taxon>
        <taxon>Pyramimonadophyceae</taxon>
        <taxon>Pyramimonadales</taxon>
        <taxon>Pyramimonadaceae</taxon>
        <taxon>Cymbomonas</taxon>
    </lineage>
</organism>
<comment type="caution">
    <text evidence="3">The sequence shown here is derived from an EMBL/GenBank/DDBJ whole genome shotgun (WGS) entry which is preliminary data.</text>
</comment>
<dbReference type="SMART" id="SM00368">
    <property type="entry name" value="LRR_RI"/>
    <property type="match status" value="7"/>
</dbReference>
<gene>
    <name evidence="3" type="ORF">CYMTET_35898</name>
</gene>
<dbReference type="PANTHER" id="PTHR24111:SF0">
    <property type="entry name" value="LEUCINE-RICH REPEAT-CONTAINING PROTEIN"/>
    <property type="match status" value="1"/>
</dbReference>
<dbReference type="SUPFAM" id="SSF52047">
    <property type="entry name" value="RNI-like"/>
    <property type="match status" value="1"/>
</dbReference>
<dbReference type="GO" id="GO:0005930">
    <property type="term" value="C:axoneme"/>
    <property type="evidence" value="ECO:0007669"/>
    <property type="project" value="UniProtKB-SubCell"/>
</dbReference>
<name>A0AAE0F8B7_9CHLO</name>
<dbReference type="AlphaFoldDB" id="A0AAE0F8B7"/>
<evidence type="ECO:0000256" key="2">
    <source>
        <dbReference type="ARBA" id="ARBA00022737"/>
    </source>
</evidence>
<dbReference type="InterPro" id="IPR001611">
    <property type="entry name" value="Leu-rich_rpt"/>
</dbReference>
<keyword evidence="4" id="KW-1185">Reference proteome</keyword>
<proteinExistence type="predicted"/>
<comment type="subcellular location">
    <subcellularLocation>
        <location evidence="1">Cytoplasm</location>
        <location evidence="1">Cytoskeleton</location>
        <location evidence="1">Cilium axoneme</location>
    </subcellularLocation>
</comment>
<evidence type="ECO:0000313" key="3">
    <source>
        <dbReference type="EMBL" id="KAK3254904.1"/>
    </source>
</evidence>
<evidence type="ECO:0000256" key="1">
    <source>
        <dbReference type="ARBA" id="ARBA00004430"/>
    </source>
</evidence>
<evidence type="ECO:0000313" key="4">
    <source>
        <dbReference type="Proteomes" id="UP001190700"/>
    </source>
</evidence>
<dbReference type="Gene3D" id="3.80.10.10">
    <property type="entry name" value="Ribonuclease Inhibitor"/>
    <property type="match status" value="3"/>
</dbReference>
<accession>A0AAE0F8B7</accession>
<reference evidence="3 4" key="1">
    <citation type="journal article" date="2015" name="Genome Biol. Evol.">
        <title>Comparative Genomics of a Bacterivorous Green Alga Reveals Evolutionary Causalities and Consequences of Phago-Mixotrophic Mode of Nutrition.</title>
        <authorList>
            <person name="Burns J.A."/>
            <person name="Paasch A."/>
            <person name="Narechania A."/>
            <person name="Kim E."/>
        </authorList>
    </citation>
    <scope>NUCLEOTIDE SEQUENCE [LARGE SCALE GENOMIC DNA]</scope>
    <source>
        <strain evidence="3 4">PLY_AMNH</strain>
    </source>
</reference>
<dbReference type="Pfam" id="PF13516">
    <property type="entry name" value="LRR_6"/>
    <property type="match status" value="4"/>
</dbReference>
<dbReference type="EMBL" id="LGRX02023061">
    <property type="protein sequence ID" value="KAK3254904.1"/>
    <property type="molecule type" value="Genomic_DNA"/>
</dbReference>
<dbReference type="InterPro" id="IPR032675">
    <property type="entry name" value="LRR_dom_sf"/>
</dbReference>
<dbReference type="InterPro" id="IPR052201">
    <property type="entry name" value="LRR-containing_regulator"/>
</dbReference>
<dbReference type="Proteomes" id="UP001190700">
    <property type="component" value="Unassembled WGS sequence"/>
</dbReference>
<keyword evidence="2" id="KW-0677">Repeat</keyword>
<sequence length="329" mass="35658">LYASTLRTLNLADNSINEEGAFELAEALGVPREPDEDVKLDGEYNACLGCIDVRGNNFCGEGARKLSEALGRRKAQWESMNCIPLQQLRLDAISALDLSGKCIGVEGLMVLALWMAHNQSVITLGLTNNQIGRKGRDSVEERDEGMEALASALTTNHRLTSLDLSDNSLAHNSVSALAVGLAQNQSLRHLSLAHNLLRPDGARAVAAMFKPQEAWRCNIGLTSLDLSYNQLTARGMNMAGVEVLAEGLSAAGSRWRMGLARLHHSAIVRPAHQLRHTAGWLAGMNMAHHEIGSSKVFALKILNLEGNMLDPAIKHTLQSVLLRSMSVTM</sequence>
<dbReference type="PANTHER" id="PTHR24111">
    <property type="entry name" value="LEUCINE-RICH REPEAT-CONTAINING PROTEIN 34"/>
    <property type="match status" value="1"/>
</dbReference>
<feature type="non-terminal residue" evidence="3">
    <location>
        <position position="1"/>
    </location>
</feature>
<protein>
    <submittedName>
        <fullName evidence="3">Uncharacterized protein</fullName>
    </submittedName>
</protein>